<dbReference type="PANTHER" id="PTHR33540">
    <property type="entry name" value="TRNA THREONYLCARBAMOYLADENOSINE BIOSYNTHESIS PROTEIN TSAE"/>
    <property type="match status" value="1"/>
</dbReference>
<comment type="similarity">
    <text evidence="2">Belongs to the TsaE family.</text>
</comment>
<keyword evidence="9" id="KW-0460">Magnesium</keyword>
<dbReference type="PANTHER" id="PTHR33540:SF2">
    <property type="entry name" value="TRNA THREONYLCARBAMOYLADENOSINE BIOSYNTHESIS PROTEIN TSAE"/>
    <property type="match status" value="1"/>
</dbReference>
<keyword evidence="5" id="KW-0819">tRNA processing</keyword>
<evidence type="ECO:0000313" key="11">
    <source>
        <dbReference type="EMBL" id="MBN8429867.1"/>
    </source>
</evidence>
<dbReference type="Proteomes" id="UP000664293">
    <property type="component" value="Unassembled WGS sequence"/>
</dbReference>
<protein>
    <recommendedName>
        <fullName evidence="3">tRNA threonylcarbamoyladenosine biosynthesis protein TsaE</fullName>
    </recommendedName>
    <alternativeName>
        <fullName evidence="10">t(6)A37 threonylcarbamoyladenosine biosynthesis protein TsaE</fullName>
    </alternativeName>
</protein>
<dbReference type="InterPro" id="IPR027417">
    <property type="entry name" value="P-loop_NTPase"/>
</dbReference>
<dbReference type="RefSeq" id="WP_206999023.1">
    <property type="nucleotide sequence ID" value="NZ_JAEKJR010000001.1"/>
</dbReference>
<evidence type="ECO:0000256" key="8">
    <source>
        <dbReference type="ARBA" id="ARBA00022840"/>
    </source>
</evidence>
<evidence type="ECO:0000256" key="7">
    <source>
        <dbReference type="ARBA" id="ARBA00022741"/>
    </source>
</evidence>
<name>A0ABS3E3L9_9GAMM</name>
<evidence type="ECO:0000256" key="4">
    <source>
        <dbReference type="ARBA" id="ARBA00022490"/>
    </source>
</evidence>
<evidence type="ECO:0000256" key="10">
    <source>
        <dbReference type="ARBA" id="ARBA00032441"/>
    </source>
</evidence>
<evidence type="ECO:0000256" key="2">
    <source>
        <dbReference type="ARBA" id="ARBA00007599"/>
    </source>
</evidence>
<sequence length="170" mass="17908">MSTLPVDKTLYLADEAATVAAGESLGKACAASGLSAGLVIFLGGQLGAGKTTFSRGVLRALGHRGAVKSPTYTLVEPYEFAPGSEGERRVYHFDLYRLGDAEELEYMGVRDYFGPGSLSLVEWSERGAGVLPPPDMELTLQLKGEGRALKLVALSEAGAAVLKGADFPRD</sequence>
<dbReference type="NCBIfam" id="TIGR00150">
    <property type="entry name" value="T6A_YjeE"/>
    <property type="match status" value="1"/>
</dbReference>
<gene>
    <name evidence="11" type="primary">tsaE</name>
    <name evidence="11" type="ORF">JF535_03270</name>
</gene>
<dbReference type="Pfam" id="PF02367">
    <property type="entry name" value="TsaE"/>
    <property type="match status" value="1"/>
</dbReference>
<evidence type="ECO:0000256" key="5">
    <source>
        <dbReference type="ARBA" id="ARBA00022694"/>
    </source>
</evidence>
<organism evidence="11 12">
    <name type="scientific">Microbulbifer salipaludis</name>
    <dbReference type="NCBI Taxonomy" id="187980"/>
    <lineage>
        <taxon>Bacteria</taxon>
        <taxon>Pseudomonadati</taxon>
        <taxon>Pseudomonadota</taxon>
        <taxon>Gammaproteobacteria</taxon>
        <taxon>Cellvibrionales</taxon>
        <taxon>Microbulbiferaceae</taxon>
        <taxon>Microbulbifer</taxon>
    </lineage>
</organism>
<dbReference type="SUPFAM" id="SSF52540">
    <property type="entry name" value="P-loop containing nucleoside triphosphate hydrolases"/>
    <property type="match status" value="1"/>
</dbReference>
<evidence type="ECO:0000256" key="9">
    <source>
        <dbReference type="ARBA" id="ARBA00022842"/>
    </source>
</evidence>
<evidence type="ECO:0000313" key="12">
    <source>
        <dbReference type="Proteomes" id="UP000664293"/>
    </source>
</evidence>
<proteinExistence type="inferred from homology"/>
<comment type="subcellular location">
    <subcellularLocation>
        <location evidence="1">Cytoplasm</location>
    </subcellularLocation>
</comment>
<reference evidence="11 12" key="1">
    <citation type="submission" date="2020-12" db="EMBL/GenBank/DDBJ databases">
        <title>Oil enriched cultivation method for isolating marine PHA-producing bacteria.</title>
        <authorList>
            <person name="Zheng W."/>
            <person name="Yu S."/>
            <person name="Huang Y."/>
        </authorList>
    </citation>
    <scope>NUCLEOTIDE SEQUENCE [LARGE SCALE GENOMIC DNA]</scope>
    <source>
        <strain evidence="11 12">SN0-2</strain>
    </source>
</reference>
<dbReference type="InterPro" id="IPR003442">
    <property type="entry name" value="T6A_TsaE"/>
</dbReference>
<evidence type="ECO:0000256" key="6">
    <source>
        <dbReference type="ARBA" id="ARBA00022723"/>
    </source>
</evidence>
<keyword evidence="4" id="KW-0963">Cytoplasm</keyword>
<accession>A0ABS3E3L9</accession>
<keyword evidence="12" id="KW-1185">Reference proteome</keyword>
<evidence type="ECO:0000256" key="3">
    <source>
        <dbReference type="ARBA" id="ARBA00019010"/>
    </source>
</evidence>
<keyword evidence="8" id="KW-0067">ATP-binding</keyword>
<comment type="caution">
    <text evidence="11">The sequence shown here is derived from an EMBL/GenBank/DDBJ whole genome shotgun (WGS) entry which is preliminary data.</text>
</comment>
<keyword evidence="6" id="KW-0479">Metal-binding</keyword>
<evidence type="ECO:0000256" key="1">
    <source>
        <dbReference type="ARBA" id="ARBA00004496"/>
    </source>
</evidence>
<dbReference type="EMBL" id="JAEKJR010000001">
    <property type="protein sequence ID" value="MBN8429867.1"/>
    <property type="molecule type" value="Genomic_DNA"/>
</dbReference>
<keyword evidence="7" id="KW-0547">Nucleotide-binding</keyword>
<dbReference type="Gene3D" id="3.40.50.300">
    <property type="entry name" value="P-loop containing nucleotide triphosphate hydrolases"/>
    <property type="match status" value="1"/>
</dbReference>